<evidence type="ECO:0000256" key="3">
    <source>
        <dbReference type="ARBA" id="ARBA00022723"/>
    </source>
</evidence>
<keyword evidence="7" id="KW-0238">DNA-binding</keyword>
<reference evidence="14" key="1">
    <citation type="submission" date="2019-09" db="EMBL/GenBank/DDBJ databases">
        <title>Bird 10,000 Genomes (B10K) Project - Family phase.</title>
        <authorList>
            <person name="Zhang G."/>
        </authorList>
    </citation>
    <scope>NUCLEOTIDE SEQUENCE</scope>
    <source>
        <strain evidence="14">B10K-DU-024-03</strain>
        <tissue evidence="14">Muscle</tissue>
    </source>
</reference>
<evidence type="ECO:0000256" key="10">
    <source>
        <dbReference type="ARBA" id="ARBA00023242"/>
    </source>
</evidence>
<evidence type="ECO:0000256" key="8">
    <source>
        <dbReference type="ARBA" id="ARBA00023163"/>
    </source>
</evidence>
<dbReference type="PRINTS" id="PR01293">
    <property type="entry name" value="RORNUCRECPTR"/>
</dbReference>
<evidence type="ECO:0000256" key="1">
    <source>
        <dbReference type="ARBA" id="ARBA00004123"/>
    </source>
</evidence>
<dbReference type="PANTHER" id="PTHR45805">
    <property type="entry name" value="NUCLEAR HORMONE RECEPTOR HR3-RELATED"/>
    <property type="match status" value="1"/>
</dbReference>
<dbReference type="SUPFAM" id="SSF57716">
    <property type="entry name" value="Glucocorticoid receptor-like (DNA-binding domain)"/>
    <property type="match status" value="1"/>
</dbReference>
<evidence type="ECO:0000313" key="15">
    <source>
        <dbReference type="Proteomes" id="UP000648918"/>
    </source>
</evidence>
<dbReference type="InterPro" id="IPR035500">
    <property type="entry name" value="NHR-like_dom_sf"/>
</dbReference>
<evidence type="ECO:0000313" key="14">
    <source>
        <dbReference type="EMBL" id="NXD88645.1"/>
    </source>
</evidence>
<evidence type="ECO:0000256" key="2">
    <source>
        <dbReference type="ARBA" id="ARBA00022473"/>
    </source>
</evidence>
<evidence type="ECO:0000256" key="7">
    <source>
        <dbReference type="ARBA" id="ARBA00023125"/>
    </source>
</evidence>
<dbReference type="GO" id="GO:0008270">
    <property type="term" value="F:zinc ion binding"/>
    <property type="evidence" value="ECO:0007669"/>
    <property type="project" value="UniProtKB-KW"/>
</dbReference>
<evidence type="ECO:0000256" key="9">
    <source>
        <dbReference type="ARBA" id="ARBA00023170"/>
    </source>
</evidence>
<dbReference type="GO" id="GO:0004879">
    <property type="term" value="F:nuclear receptor activity"/>
    <property type="evidence" value="ECO:0007669"/>
    <property type="project" value="InterPro"/>
</dbReference>
<dbReference type="CDD" id="cd06939">
    <property type="entry name" value="NR_LBD_ROR_like"/>
    <property type="match status" value="1"/>
</dbReference>
<feature type="non-terminal residue" evidence="14">
    <location>
        <position position="456"/>
    </location>
</feature>
<dbReference type="GO" id="GO:0005634">
    <property type="term" value="C:nucleus"/>
    <property type="evidence" value="ECO:0007669"/>
    <property type="project" value="UniProtKB-SubCell"/>
</dbReference>
<dbReference type="InterPro" id="IPR001628">
    <property type="entry name" value="Znf_hrmn_rcpt"/>
</dbReference>
<evidence type="ECO:0000259" key="12">
    <source>
        <dbReference type="PROSITE" id="PS51030"/>
    </source>
</evidence>
<keyword evidence="6" id="KW-0805">Transcription regulation</keyword>
<dbReference type="Gene3D" id="3.30.50.10">
    <property type="entry name" value="Erythroid Transcription Factor GATA-1, subunit A"/>
    <property type="match status" value="1"/>
</dbReference>
<dbReference type="InterPro" id="IPR003079">
    <property type="entry name" value="ROR_rcpt"/>
</dbReference>
<evidence type="ECO:0000256" key="5">
    <source>
        <dbReference type="ARBA" id="ARBA00022833"/>
    </source>
</evidence>
<keyword evidence="5" id="KW-0862">Zinc</keyword>
<keyword evidence="10" id="KW-0539">Nucleus</keyword>
<dbReference type="PRINTS" id="PR00398">
    <property type="entry name" value="STRDHORMONER"/>
</dbReference>
<keyword evidence="15" id="KW-1185">Reference proteome</keyword>
<dbReference type="FunFam" id="1.10.565.10:FF:000005">
    <property type="entry name" value="Nuclear orphan receptor ROR-beta"/>
    <property type="match status" value="1"/>
</dbReference>
<comment type="subcellular location">
    <subcellularLocation>
        <location evidence="1">Nucleus</location>
    </subcellularLocation>
</comment>
<dbReference type="PROSITE" id="PS51030">
    <property type="entry name" value="NUCLEAR_REC_DBD_2"/>
    <property type="match status" value="1"/>
</dbReference>
<dbReference type="Proteomes" id="UP000648918">
    <property type="component" value="Unassembled WGS sequence"/>
</dbReference>
<name>A0A851ZB28_9AVES</name>
<keyword evidence="2" id="KW-0217">Developmental protein</keyword>
<dbReference type="OrthoDB" id="5771769at2759"/>
<sequence length="456" mass="50969">GFFRRSQQSSLSYACSRQQNCPIDRSSRNRCQHCRLQKCLRLGMSRDAVKFGRMSKKQRDRLQAEVQQQLEQRQRVAEGTPTVPLGLAGCRGHPLSPSSTQGCPGTRHGGSEGRVAASWSHPHPAAWRSVSRWVPRVRGGWLHHPWVLTGVVVGPGSITDGCPVVVGPGSITDGCSVVVGPGSITDGCWMVVGPCPPLSPSLSPIPYVPTEHLTQNVLKSYRETCQFHAEDLQLRRWDTFSREEICAYQRQSMAEMWQRCAGRITEAIQHVVEFAKRLRGFMDLCQNDQIVLLKAGAMEVVLVRMCRAFNSENRTVFFEGKYAGAELFRSLGCHELIGSIFDFAQSLCALHCSESEVAFFSALVLVNASRPWLQEQPKVSRLQRLLEVAFRLLLRRTHREGLLARLPPPGRLRALCSQHVEQLQAFRRLHPGVLHAAFPPLYRELFASEAETPGSS</sequence>
<feature type="domain" description="Nuclear receptor" evidence="12">
    <location>
        <begin position="1"/>
        <end position="51"/>
    </location>
</feature>
<keyword evidence="8" id="KW-0804">Transcription</keyword>
<feature type="region of interest" description="Disordered" evidence="11">
    <location>
        <begin position="69"/>
        <end position="121"/>
    </location>
</feature>
<dbReference type="SUPFAM" id="SSF48508">
    <property type="entry name" value="Nuclear receptor ligand-binding domain"/>
    <property type="match status" value="1"/>
</dbReference>
<dbReference type="SMART" id="SM00399">
    <property type="entry name" value="ZnF_C4"/>
    <property type="match status" value="1"/>
</dbReference>
<feature type="non-terminal residue" evidence="14">
    <location>
        <position position="1"/>
    </location>
</feature>
<keyword evidence="9" id="KW-0675">Receptor</keyword>
<proteinExistence type="predicted"/>
<dbReference type="EMBL" id="WBNJ01001376">
    <property type="protein sequence ID" value="NXD88645.1"/>
    <property type="molecule type" value="Genomic_DNA"/>
</dbReference>
<dbReference type="Pfam" id="PF00105">
    <property type="entry name" value="zf-C4"/>
    <property type="match status" value="1"/>
</dbReference>
<dbReference type="PANTHER" id="PTHR45805:SF1">
    <property type="entry name" value="NUCLEAR RECEPTOR ROR-GAMMA"/>
    <property type="match status" value="1"/>
</dbReference>
<dbReference type="GO" id="GO:0008142">
    <property type="term" value="F:oxysterol binding"/>
    <property type="evidence" value="ECO:0007669"/>
    <property type="project" value="TreeGrafter"/>
</dbReference>
<dbReference type="InterPro" id="IPR000536">
    <property type="entry name" value="Nucl_hrmn_rcpt_lig-bd"/>
</dbReference>
<keyword evidence="3" id="KW-0479">Metal-binding</keyword>
<evidence type="ECO:0000259" key="13">
    <source>
        <dbReference type="PROSITE" id="PS51843"/>
    </source>
</evidence>
<dbReference type="PROSITE" id="PS51843">
    <property type="entry name" value="NR_LBD"/>
    <property type="match status" value="1"/>
</dbReference>
<dbReference type="Gene3D" id="1.10.565.10">
    <property type="entry name" value="Retinoid X Receptor"/>
    <property type="match status" value="1"/>
</dbReference>
<dbReference type="AlphaFoldDB" id="A0A851ZB28"/>
<dbReference type="InterPro" id="IPR013088">
    <property type="entry name" value="Znf_NHR/GATA"/>
</dbReference>
<organism evidence="14 15">
    <name type="scientific">Halcyon senegalensis</name>
    <dbReference type="NCBI Taxonomy" id="342381"/>
    <lineage>
        <taxon>Eukaryota</taxon>
        <taxon>Metazoa</taxon>
        <taxon>Chordata</taxon>
        <taxon>Craniata</taxon>
        <taxon>Vertebrata</taxon>
        <taxon>Euteleostomi</taxon>
        <taxon>Archelosauria</taxon>
        <taxon>Archosauria</taxon>
        <taxon>Dinosauria</taxon>
        <taxon>Saurischia</taxon>
        <taxon>Theropoda</taxon>
        <taxon>Coelurosauria</taxon>
        <taxon>Aves</taxon>
        <taxon>Neognathae</taxon>
        <taxon>Neoaves</taxon>
        <taxon>Telluraves</taxon>
        <taxon>Coraciimorphae</taxon>
        <taxon>Coraciiformes</taxon>
        <taxon>Alcedinidae</taxon>
        <taxon>Halcyon</taxon>
    </lineage>
</organism>
<dbReference type="Pfam" id="PF00104">
    <property type="entry name" value="Hormone_recep"/>
    <property type="match status" value="1"/>
</dbReference>
<dbReference type="GO" id="GO:0000978">
    <property type="term" value="F:RNA polymerase II cis-regulatory region sequence-specific DNA binding"/>
    <property type="evidence" value="ECO:0007669"/>
    <property type="project" value="TreeGrafter"/>
</dbReference>
<feature type="domain" description="NR LBD" evidence="13">
    <location>
        <begin position="209"/>
        <end position="448"/>
    </location>
</feature>
<comment type="caution">
    <text evidence="14">The sequence shown here is derived from an EMBL/GenBank/DDBJ whole genome shotgun (WGS) entry which is preliminary data.</text>
</comment>
<evidence type="ECO:0000256" key="6">
    <source>
        <dbReference type="ARBA" id="ARBA00023015"/>
    </source>
</evidence>
<evidence type="ECO:0000256" key="4">
    <source>
        <dbReference type="ARBA" id="ARBA00022771"/>
    </source>
</evidence>
<evidence type="ECO:0000256" key="11">
    <source>
        <dbReference type="SAM" id="MobiDB-lite"/>
    </source>
</evidence>
<keyword evidence="4" id="KW-0863">Zinc-finger</keyword>
<accession>A0A851ZB28</accession>
<gene>
    <name evidence="14" type="primary">Rorc</name>
    <name evidence="14" type="ORF">HALSEN_R14713</name>
</gene>
<dbReference type="InterPro" id="IPR001723">
    <property type="entry name" value="Nuclear_hrmn_rcpt"/>
</dbReference>
<dbReference type="SMART" id="SM00430">
    <property type="entry name" value="HOLI"/>
    <property type="match status" value="1"/>
</dbReference>
<protein>
    <submittedName>
        <fullName evidence="14">RORG protein</fullName>
    </submittedName>
</protein>